<evidence type="ECO:0000256" key="5">
    <source>
        <dbReference type="ARBA" id="ARBA00023136"/>
    </source>
</evidence>
<reference evidence="9 10" key="1">
    <citation type="submission" date="2023-08" db="EMBL/GenBank/DDBJ databases">
        <title>Black Yeasts Isolated from many extreme environments.</title>
        <authorList>
            <person name="Coleine C."/>
            <person name="Stajich J.E."/>
            <person name="Selbmann L."/>
        </authorList>
    </citation>
    <scope>NUCLEOTIDE SEQUENCE [LARGE SCALE GENOMIC DNA]</scope>
    <source>
        <strain evidence="9 10">CCFEE 5885</strain>
    </source>
</reference>
<feature type="transmembrane region" description="Helical" evidence="7">
    <location>
        <begin position="234"/>
        <end position="255"/>
    </location>
</feature>
<accession>A0ABR0K5D1</accession>
<keyword evidence="4 7" id="KW-1133">Transmembrane helix</keyword>
<feature type="domain" description="Phosphatidic acid phosphatase type 2/haloperoxidase" evidence="8">
    <location>
        <begin position="129"/>
        <end position="276"/>
    </location>
</feature>
<keyword evidence="10" id="KW-1185">Reference proteome</keyword>
<dbReference type="PANTHER" id="PTHR10165">
    <property type="entry name" value="LIPID PHOSPHATE PHOSPHATASE"/>
    <property type="match status" value="1"/>
</dbReference>
<evidence type="ECO:0000256" key="3">
    <source>
        <dbReference type="ARBA" id="ARBA00022692"/>
    </source>
</evidence>
<keyword evidence="5 7" id="KW-0472">Membrane</keyword>
<dbReference type="InterPro" id="IPR000326">
    <property type="entry name" value="PAP2/HPO"/>
</dbReference>
<evidence type="ECO:0000259" key="8">
    <source>
        <dbReference type="SMART" id="SM00014"/>
    </source>
</evidence>
<evidence type="ECO:0000313" key="9">
    <source>
        <dbReference type="EMBL" id="KAK5087395.1"/>
    </source>
</evidence>
<comment type="subcellular location">
    <subcellularLocation>
        <location evidence="1">Membrane</location>
        <topology evidence="1">Multi-pass membrane protein</topology>
    </subcellularLocation>
</comment>
<name>A0ABR0K5D1_9EURO</name>
<dbReference type="InterPro" id="IPR043216">
    <property type="entry name" value="PAP-like"/>
</dbReference>
<comment type="caution">
    <text evidence="9">The sequence shown here is derived from an EMBL/GenBank/DDBJ whole genome shotgun (WGS) entry which is preliminary data.</text>
</comment>
<feature type="transmembrane region" description="Helical" evidence="7">
    <location>
        <begin position="125"/>
        <end position="145"/>
    </location>
</feature>
<feature type="transmembrane region" description="Helical" evidence="7">
    <location>
        <begin position="204"/>
        <end position="222"/>
    </location>
</feature>
<feature type="region of interest" description="Disordered" evidence="6">
    <location>
        <begin position="1"/>
        <end position="22"/>
    </location>
</feature>
<feature type="transmembrane region" description="Helical" evidence="7">
    <location>
        <begin position="93"/>
        <end position="118"/>
    </location>
</feature>
<comment type="similarity">
    <text evidence="2">Belongs to the PA-phosphatase related phosphoesterase family.</text>
</comment>
<feature type="transmembrane region" description="Helical" evidence="7">
    <location>
        <begin position="261"/>
        <end position="279"/>
    </location>
</feature>
<dbReference type="SUPFAM" id="SSF48317">
    <property type="entry name" value="Acid phosphatase/Vanadium-dependent haloperoxidase"/>
    <property type="match status" value="1"/>
</dbReference>
<feature type="transmembrane region" description="Helical" evidence="7">
    <location>
        <begin position="42"/>
        <end position="61"/>
    </location>
</feature>
<evidence type="ECO:0000256" key="1">
    <source>
        <dbReference type="ARBA" id="ARBA00004141"/>
    </source>
</evidence>
<gene>
    <name evidence="9" type="ORF">LTR24_006746</name>
</gene>
<evidence type="ECO:0000313" key="10">
    <source>
        <dbReference type="Proteomes" id="UP001345013"/>
    </source>
</evidence>
<dbReference type="EMBL" id="JAVRRG010000091">
    <property type="protein sequence ID" value="KAK5087395.1"/>
    <property type="molecule type" value="Genomic_DNA"/>
</dbReference>
<evidence type="ECO:0000256" key="4">
    <source>
        <dbReference type="ARBA" id="ARBA00022989"/>
    </source>
</evidence>
<dbReference type="Pfam" id="PF01569">
    <property type="entry name" value="PAP2"/>
    <property type="match status" value="1"/>
</dbReference>
<dbReference type="PANTHER" id="PTHR10165:SF84">
    <property type="entry name" value="PHOSPHATIDIC ACID PHOSPHATASE BETA"/>
    <property type="match status" value="1"/>
</dbReference>
<sequence>MSDRQDYNSSTSTRADPVKSRAGKKTFSGFGHNLVTFFKETWRSILVLCIMGAVTGGVWSAKNTYERLFPITFFSNSGDIVWTQFAYPYREPIFNSLVQALICILVPIVVILFAQVWLRSFCDAANGILGLAYSLVTGTFFQVVIKKTIGGLRPHFLSVCEPVIPEFPGVGYNNIMFTIAEVCTGDEDKIQNAIQSFPSGHSEIAFAGFFYLSIWLFTHLKIQSRYRPGYWRMIACVLPILFATFLSCALVLTYNHHGYDVIFGVLLGVLTAIFGYRMAYKSVWNKRLNAIPSCHASHEEDERVLPK</sequence>
<evidence type="ECO:0000256" key="2">
    <source>
        <dbReference type="ARBA" id="ARBA00008816"/>
    </source>
</evidence>
<protein>
    <recommendedName>
        <fullName evidence="8">Phosphatidic acid phosphatase type 2/haloperoxidase domain-containing protein</fullName>
    </recommendedName>
</protein>
<dbReference type="SMART" id="SM00014">
    <property type="entry name" value="acidPPc"/>
    <property type="match status" value="1"/>
</dbReference>
<dbReference type="InterPro" id="IPR036938">
    <property type="entry name" value="PAP2/HPO_sf"/>
</dbReference>
<proteinExistence type="inferred from homology"/>
<dbReference type="Proteomes" id="UP001345013">
    <property type="component" value="Unassembled WGS sequence"/>
</dbReference>
<organism evidence="9 10">
    <name type="scientific">Lithohypha guttulata</name>
    <dbReference type="NCBI Taxonomy" id="1690604"/>
    <lineage>
        <taxon>Eukaryota</taxon>
        <taxon>Fungi</taxon>
        <taxon>Dikarya</taxon>
        <taxon>Ascomycota</taxon>
        <taxon>Pezizomycotina</taxon>
        <taxon>Eurotiomycetes</taxon>
        <taxon>Chaetothyriomycetidae</taxon>
        <taxon>Chaetothyriales</taxon>
        <taxon>Trichomeriaceae</taxon>
        <taxon>Lithohypha</taxon>
    </lineage>
</organism>
<keyword evidence="3 7" id="KW-0812">Transmembrane</keyword>
<dbReference type="Gene3D" id="1.20.144.10">
    <property type="entry name" value="Phosphatidic acid phosphatase type 2/haloperoxidase"/>
    <property type="match status" value="1"/>
</dbReference>
<evidence type="ECO:0000256" key="7">
    <source>
        <dbReference type="SAM" id="Phobius"/>
    </source>
</evidence>
<evidence type="ECO:0000256" key="6">
    <source>
        <dbReference type="SAM" id="MobiDB-lite"/>
    </source>
</evidence>